<evidence type="ECO:0000313" key="2">
    <source>
        <dbReference type="EMBL" id="KIV81279.1"/>
    </source>
</evidence>
<keyword evidence="1" id="KW-0175">Coiled coil</keyword>
<name>A0A0D1YJU8_9EURO</name>
<evidence type="ECO:0008006" key="4">
    <source>
        <dbReference type="Google" id="ProtNLM"/>
    </source>
</evidence>
<dbReference type="EMBL" id="KN846952">
    <property type="protein sequence ID" value="KIV81279.1"/>
    <property type="molecule type" value="Genomic_DNA"/>
</dbReference>
<dbReference type="AlphaFoldDB" id="A0A0D1YJU8"/>
<accession>A0A0D1YJU8</accession>
<dbReference type="Proteomes" id="UP000053599">
    <property type="component" value="Unassembled WGS sequence"/>
</dbReference>
<protein>
    <recommendedName>
        <fullName evidence="4">Fungal N-terminal domain-containing protein</fullName>
    </recommendedName>
</protein>
<organism evidence="2 3">
    <name type="scientific">Exophiala sideris</name>
    <dbReference type="NCBI Taxonomy" id="1016849"/>
    <lineage>
        <taxon>Eukaryota</taxon>
        <taxon>Fungi</taxon>
        <taxon>Dikarya</taxon>
        <taxon>Ascomycota</taxon>
        <taxon>Pezizomycotina</taxon>
        <taxon>Eurotiomycetes</taxon>
        <taxon>Chaetothyriomycetidae</taxon>
        <taxon>Chaetothyriales</taxon>
        <taxon>Herpotrichiellaceae</taxon>
        <taxon>Exophiala</taxon>
    </lineage>
</organism>
<dbReference type="HOGENOM" id="CLU_2003945_0_0_1"/>
<gene>
    <name evidence="2" type="ORF">PV11_03476</name>
</gene>
<sequence length="119" mass="13879">MLTAVQGPEAYVRCIEQNLQTLSAAVDGCRNAVHLIHEELLSSTERNRQCHYININLLQQRDELVKEVNHLRINATNDTSTEPEIRQLNKIIENLQGRIFELKRIRDDQYKVRNVLKDT</sequence>
<evidence type="ECO:0000256" key="1">
    <source>
        <dbReference type="SAM" id="Coils"/>
    </source>
</evidence>
<proteinExistence type="predicted"/>
<evidence type="ECO:0000313" key="3">
    <source>
        <dbReference type="Proteomes" id="UP000053599"/>
    </source>
</evidence>
<feature type="coiled-coil region" evidence="1">
    <location>
        <begin position="54"/>
        <end position="105"/>
    </location>
</feature>
<dbReference type="OrthoDB" id="10299747at2759"/>
<reference evidence="2 3" key="1">
    <citation type="submission" date="2015-01" db="EMBL/GenBank/DDBJ databases">
        <title>The Genome Sequence of Exophiala sideris CBS121828.</title>
        <authorList>
            <consortium name="The Broad Institute Genomics Platform"/>
            <person name="Cuomo C."/>
            <person name="de Hoog S."/>
            <person name="Gorbushina A."/>
            <person name="Stielow B."/>
            <person name="Teixiera M."/>
            <person name="Abouelleil A."/>
            <person name="Chapman S.B."/>
            <person name="Priest M."/>
            <person name="Young S.K."/>
            <person name="Wortman J."/>
            <person name="Nusbaum C."/>
            <person name="Birren B."/>
        </authorList>
    </citation>
    <scope>NUCLEOTIDE SEQUENCE [LARGE SCALE GENOMIC DNA]</scope>
    <source>
        <strain evidence="2 3">CBS 121828</strain>
    </source>
</reference>